<accession>A0A1R2BNL8</accession>
<proteinExistence type="predicted"/>
<gene>
    <name evidence="2" type="ORF">SteCoe_21855</name>
</gene>
<feature type="region of interest" description="Disordered" evidence="1">
    <location>
        <begin position="90"/>
        <end position="116"/>
    </location>
</feature>
<keyword evidence="3" id="KW-1185">Reference proteome</keyword>
<evidence type="ECO:0000256" key="1">
    <source>
        <dbReference type="SAM" id="MobiDB-lite"/>
    </source>
</evidence>
<evidence type="ECO:0000313" key="3">
    <source>
        <dbReference type="Proteomes" id="UP000187209"/>
    </source>
</evidence>
<protein>
    <submittedName>
        <fullName evidence="2">Uncharacterized protein</fullName>
    </submittedName>
</protein>
<feature type="compositionally biased region" description="Acidic residues" evidence="1">
    <location>
        <begin position="99"/>
        <end position="113"/>
    </location>
</feature>
<dbReference type="AlphaFoldDB" id="A0A1R2BNL8"/>
<sequence>MVILCEDINKYKKVSKKTLELYLANLDNFIGYLGDISEKIYNATYWSRSLPRHDVLINTDKKFIILNSQTFIESGVEVKEIYLHSVPVMNYSSSSSNSEYEEESLSSDMESQEIESPFDPLVEESRYKEIIKKINIL</sequence>
<comment type="caution">
    <text evidence="2">The sequence shown here is derived from an EMBL/GenBank/DDBJ whole genome shotgun (WGS) entry which is preliminary data.</text>
</comment>
<organism evidence="2 3">
    <name type="scientific">Stentor coeruleus</name>
    <dbReference type="NCBI Taxonomy" id="5963"/>
    <lineage>
        <taxon>Eukaryota</taxon>
        <taxon>Sar</taxon>
        <taxon>Alveolata</taxon>
        <taxon>Ciliophora</taxon>
        <taxon>Postciliodesmatophora</taxon>
        <taxon>Heterotrichea</taxon>
        <taxon>Heterotrichida</taxon>
        <taxon>Stentoridae</taxon>
        <taxon>Stentor</taxon>
    </lineage>
</organism>
<name>A0A1R2BNL8_9CILI</name>
<dbReference type="EMBL" id="MPUH01000525">
    <property type="protein sequence ID" value="OMJ78371.1"/>
    <property type="molecule type" value="Genomic_DNA"/>
</dbReference>
<reference evidence="2 3" key="1">
    <citation type="submission" date="2016-11" db="EMBL/GenBank/DDBJ databases">
        <title>The macronuclear genome of Stentor coeruleus: a giant cell with tiny introns.</title>
        <authorList>
            <person name="Slabodnick M."/>
            <person name="Ruby J.G."/>
            <person name="Reiff S.B."/>
            <person name="Swart E.C."/>
            <person name="Gosai S."/>
            <person name="Prabakaran S."/>
            <person name="Witkowska E."/>
            <person name="Larue G.E."/>
            <person name="Fisher S."/>
            <person name="Freeman R.M."/>
            <person name="Gunawardena J."/>
            <person name="Chu W."/>
            <person name="Stover N.A."/>
            <person name="Gregory B.D."/>
            <person name="Nowacki M."/>
            <person name="Derisi J."/>
            <person name="Roy S.W."/>
            <person name="Marshall W.F."/>
            <person name="Sood P."/>
        </authorList>
    </citation>
    <scope>NUCLEOTIDE SEQUENCE [LARGE SCALE GENOMIC DNA]</scope>
    <source>
        <strain evidence="2">WM001</strain>
    </source>
</reference>
<evidence type="ECO:0000313" key="2">
    <source>
        <dbReference type="EMBL" id="OMJ78371.1"/>
    </source>
</evidence>
<dbReference type="Proteomes" id="UP000187209">
    <property type="component" value="Unassembled WGS sequence"/>
</dbReference>